<dbReference type="Proteomes" id="UP001215280">
    <property type="component" value="Unassembled WGS sequence"/>
</dbReference>
<reference evidence="1" key="1">
    <citation type="submission" date="2023-03" db="EMBL/GenBank/DDBJ databases">
        <title>Massive genome expansion in bonnet fungi (Mycena s.s.) driven by repeated elements and novel gene families across ecological guilds.</title>
        <authorList>
            <consortium name="Lawrence Berkeley National Laboratory"/>
            <person name="Harder C.B."/>
            <person name="Miyauchi S."/>
            <person name="Viragh M."/>
            <person name="Kuo A."/>
            <person name="Thoen E."/>
            <person name="Andreopoulos B."/>
            <person name="Lu D."/>
            <person name="Skrede I."/>
            <person name="Drula E."/>
            <person name="Henrissat B."/>
            <person name="Morin E."/>
            <person name="Kohler A."/>
            <person name="Barry K."/>
            <person name="LaButti K."/>
            <person name="Morin E."/>
            <person name="Salamov A."/>
            <person name="Lipzen A."/>
            <person name="Mereny Z."/>
            <person name="Hegedus B."/>
            <person name="Baldrian P."/>
            <person name="Stursova M."/>
            <person name="Weitz H."/>
            <person name="Taylor A."/>
            <person name="Grigoriev I.V."/>
            <person name="Nagy L.G."/>
            <person name="Martin F."/>
            <person name="Kauserud H."/>
        </authorList>
    </citation>
    <scope>NUCLEOTIDE SEQUENCE</scope>
    <source>
        <strain evidence="1">CBHHK188m</strain>
    </source>
</reference>
<dbReference type="EMBL" id="JARJLG010000108">
    <property type="protein sequence ID" value="KAJ7744273.1"/>
    <property type="molecule type" value="Genomic_DNA"/>
</dbReference>
<dbReference type="AlphaFoldDB" id="A0AAD7IKI1"/>
<evidence type="ECO:0000313" key="2">
    <source>
        <dbReference type="Proteomes" id="UP001215280"/>
    </source>
</evidence>
<sequence>MNIEYGLRDKADGADQRGRVGEILFLHRVPFVDHGMDAQFTGLDIGTHRGQGGELDAKFPLYIVAKHHRASMNIVGAGVEKARGFRMLLRSDMRWWKDVSSAPCPHRRSRMH</sequence>
<protein>
    <submittedName>
        <fullName evidence="1">Uncharacterized protein</fullName>
    </submittedName>
</protein>
<organism evidence="1 2">
    <name type="scientific">Mycena maculata</name>
    <dbReference type="NCBI Taxonomy" id="230809"/>
    <lineage>
        <taxon>Eukaryota</taxon>
        <taxon>Fungi</taxon>
        <taxon>Dikarya</taxon>
        <taxon>Basidiomycota</taxon>
        <taxon>Agaricomycotina</taxon>
        <taxon>Agaricomycetes</taxon>
        <taxon>Agaricomycetidae</taxon>
        <taxon>Agaricales</taxon>
        <taxon>Marasmiineae</taxon>
        <taxon>Mycenaceae</taxon>
        <taxon>Mycena</taxon>
    </lineage>
</organism>
<proteinExistence type="predicted"/>
<keyword evidence="2" id="KW-1185">Reference proteome</keyword>
<gene>
    <name evidence="1" type="ORF">DFH07DRAFT_963807</name>
</gene>
<accession>A0AAD7IKI1</accession>
<evidence type="ECO:0000313" key="1">
    <source>
        <dbReference type="EMBL" id="KAJ7744273.1"/>
    </source>
</evidence>
<comment type="caution">
    <text evidence="1">The sequence shown here is derived from an EMBL/GenBank/DDBJ whole genome shotgun (WGS) entry which is preliminary data.</text>
</comment>
<name>A0AAD7IKI1_9AGAR</name>